<evidence type="ECO:0000313" key="2">
    <source>
        <dbReference type="EMBL" id="CAG8594068.1"/>
    </source>
</evidence>
<dbReference type="Proteomes" id="UP000789342">
    <property type="component" value="Unassembled WGS sequence"/>
</dbReference>
<protein>
    <submittedName>
        <fullName evidence="2">10768_t:CDS:1</fullName>
    </submittedName>
</protein>
<accession>A0A9N9GAZ4</accession>
<dbReference type="InterPro" id="IPR007175">
    <property type="entry name" value="Rpr2/Snm1/Rpp21"/>
</dbReference>
<reference evidence="2" key="1">
    <citation type="submission" date="2021-06" db="EMBL/GenBank/DDBJ databases">
        <authorList>
            <person name="Kallberg Y."/>
            <person name="Tangrot J."/>
            <person name="Rosling A."/>
        </authorList>
    </citation>
    <scope>NUCLEOTIDE SEQUENCE</scope>
    <source>
        <strain evidence="2">CL551</strain>
    </source>
</reference>
<feature type="region of interest" description="Disordered" evidence="1">
    <location>
        <begin position="168"/>
        <end position="241"/>
    </location>
</feature>
<sequence length="250" mass="29233">MTSQESNRLQFLWNASHALLSSTPNLSAFYMQRFHQRATENQLKLADGIKRKYCSYCGSIFVPGINCQTRLNANKKRRKQKRKQIVDIKDKYSKSVKRDNEIIQNDGSGTCKLRKATQEKRKIIHVQSDKTHSQRRADFKQKRQQYKNHLSYICNMCNRETRFTGSIMRDISRPDQTETNKKISLWPKPHEMSTLSKKLITSSNPSSGSKSKKKKQKSQLQQFLAEEKERNNEKKDPTELLNLEDFLSSL</sequence>
<dbReference type="GO" id="GO:0008033">
    <property type="term" value="P:tRNA processing"/>
    <property type="evidence" value="ECO:0007669"/>
    <property type="project" value="TreeGrafter"/>
</dbReference>
<comment type="caution">
    <text evidence="2">The sequence shown here is derived from an EMBL/GenBank/DDBJ whole genome shotgun (WGS) entry which is preliminary data.</text>
</comment>
<proteinExistence type="predicted"/>
<dbReference type="Pfam" id="PF04032">
    <property type="entry name" value="Rpr2"/>
    <property type="match status" value="1"/>
</dbReference>
<feature type="compositionally biased region" description="Basic and acidic residues" evidence="1">
    <location>
        <begin position="225"/>
        <end position="238"/>
    </location>
</feature>
<name>A0A9N9GAZ4_9GLOM</name>
<gene>
    <name evidence="2" type="ORF">AMORRO_LOCUS7480</name>
</gene>
<dbReference type="EMBL" id="CAJVPV010005637">
    <property type="protein sequence ID" value="CAG8594068.1"/>
    <property type="molecule type" value="Genomic_DNA"/>
</dbReference>
<dbReference type="AlphaFoldDB" id="A0A9N9GAZ4"/>
<dbReference type="GO" id="GO:0005655">
    <property type="term" value="C:nucleolar ribonuclease P complex"/>
    <property type="evidence" value="ECO:0007669"/>
    <property type="project" value="TreeGrafter"/>
</dbReference>
<dbReference type="OrthoDB" id="438080at2759"/>
<dbReference type="PANTHER" id="PTHR14742">
    <property type="entry name" value="RIBONUCLEASE P SUBUNIT P21"/>
    <property type="match status" value="1"/>
</dbReference>
<keyword evidence="3" id="KW-1185">Reference proteome</keyword>
<dbReference type="Gene3D" id="6.20.50.20">
    <property type="match status" value="1"/>
</dbReference>
<organism evidence="2 3">
    <name type="scientific">Acaulospora morrowiae</name>
    <dbReference type="NCBI Taxonomy" id="94023"/>
    <lineage>
        <taxon>Eukaryota</taxon>
        <taxon>Fungi</taxon>
        <taxon>Fungi incertae sedis</taxon>
        <taxon>Mucoromycota</taxon>
        <taxon>Glomeromycotina</taxon>
        <taxon>Glomeromycetes</taxon>
        <taxon>Diversisporales</taxon>
        <taxon>Acaulosporaceae</taxon>
        <taxon>Acaulospora</taxon>
    </lineage>
</organism>
<evidence type="ECO:0000256" key="1">
    <source>
        <dbReference type="SAM" id="MobiDB-lite"/>
    </source>
</evidence>
<evidence type="ECO:0000313" key="3">
    <source>
        <dbReference type="Proteomes" id="UP000789342"/>
    </source>
</evidence>
<dbReference type="PANTHER" id="PTHR14742:SF3">
    <property type="entry name" value="RIBONUCLEASE MRP PROTEIN SUBUNIT SNM1"/>
    <property type="match status" value="1"/>
</dbReference>
<feature type="compositionally biased region" description="Basic and acidic residues" evidence="1">
    <location>
        <begin position="170"/>
        <end position="181"/>
    </location>
</feature>